<reference evidence="1 2" key="1">
    <citation type="submission" date="2022-10" db="EMBL/GenBank/DDBJ databases">
        <title>Evolutionary Diversification of Methanotrophic Ca. Methanophagales (ANME-1) and Their Expansive Virome.</title>
        <authorList>
            <person name="Laso-Perez R."/>
            <person name="Wu F."/>
            <person name="Cremiere A."/>
            <person name="Speth D.R."/>
            <person name="Magyar J.S."/>
            <person name="Krupovic M."/>
            <person name="Orphan V.J."/>
        </authorList>
    </citation>
    <scope>NUCLEOTIDE SEQUENCE [LARGE SCALE GENOMIC DNA]</scope>
</reference>
<accession>A0A9E8V8S4</accession>
<proteinExistence type="predicted"/>
<sequence length="88" mass="10169">MELREKGILITNFIIHYLHYEEIYDYTLNEVLDRAFVLPSKIECNEGVVKVVQELIEKRGLEITVQDVTQKLQNVGLLNGGKKENAHN</sequence>
<protein>
    <submittedName>
        <fullName evidence="1">Uncharacterized protein</fullName>
    </submittedName>
</protein>
<organism evidence="1 2">
    <name type="scientific">Methanophagales virus GBV302</name>
    <dbReference type="NCBI Taxonomy" id="2999281"/>
    <lineage>
        <taxon>Viruses</taxon>
        <taxon>Duplodnaviria</taxon>
        <taxon>Heunggongvirae</taxon>
        <taxon>Uroviricota</taxon>
        <taxon>Caudoviricetes</taxon>
        <taxon>Nakonvirales</taxon>
        <taxon>Ekchuahviridae</taxon>
        <taxon>Kukulkanvirus</taxon>
        <taxon>Kukulkanvirus mexicoense</taxon>
    </lineage>
</organism>
<dbReference type="Proteomes" id="UP001156237">
    <property type="component" value="Segment"/>
</dbReference>
<evidence type="ECO:0000313" key="2">
    <source>
        <dbReference type="Proteomes" id="UP001156237"/>
    </source>
</evidence>
<dbReference type="EMBL" id="OP880253">
    <property type="protein sequence ID" value="WAE39575.1"/>
    <property type="molecule type" value="Genomic_DNA"/>
</dbReference>
<keyword evidence="2" id="KW-1185">Reference proteome</keyword>
<gene>
    <name evidence="1" type="ORF">FHOMOCKG_00047</name>
</gene>
<name>A0A9E8V8S4_9CAUD</name>
<evidence type="ECO:0000313" key="1">
    <source>
        <dbReference type="EMBL" id="WAE39575.1"/>
    </source>
</evidence>